<dbReference type="AlphaFoldDB" id="A0ABD0K525"/>
<evidence type="ECO:0008006" key="4">
    <source>
        <dbReference type="Google" id="ProtNLM"/>
    </source>
</evidence>
<gene>
    <name evidence="2" type="ORF">BaRGS_00026538</name>
</gene>
<keyword evidence="3" id="KW-1185">Reference proteome</keyword>
<accession>A0ABD0K525</accession>
<organism evidence="2 3">
    <name type="scientific">Batillaria attramentaria</name>
    <dbReference type="NCBI Taxonomy" id="370345"/>
    <lineage>
        <taxon>Eukaryota</taxon>
        <taxon>Metazoa</taxon>
        <taxon>Spiralia</taxon>
        <taxon>Lophotrochozoa</taxon>
        <taxon>Mollusca</taxon>
        <taxon>Gastropoda</taxon>
        <taxon>Caenogastropoda</taxon>
        <taxon>Sorbeoconcha</taxon>
        <taxon>Cerithioidea</taxon>
        <taxon>Batillariidae</taxon>
        <taxon>Batillaria</taxon>
    </lineage>
</organism>
<proteinExistence type="predicted"/>
<dbReference type="PANTHER" id="PTHR10697">
    <property type="entry name" value="MAMMALIAN EPENDYMIN-RELATED PROTEIN 1"/>
    <property type="match status" value="1"/>
</dbReference>
<dbReference type="Pfam" id="PF00811">
    <property type="entry name" value="Ependymin"/>
    <property type="match status" value="1"/>
</dbReference>
<protein>
    <recommendedName>
        <fullName evidence="4">Mammalian ependymin-related protein 1</fullName>
    </recommendedName>
</protein>
<feature type="chain" id="PRO_5044815818" description="Mammalian ependymin-related protein 1" evidence="1">
    <location>
        <begin position="16"/>
        <end position="189"/>
    </location>
</feature>
<reference evidence="2 3" key="1">
    <citation type="journal article" date="2023" name="Sci. Data">
        <title>Genome assembly of the Korean intertidal mud-creeper Batillaria attramentaria.</title>
        <authorList>
            <person name="Patra A.K."/>
            <person name="Ho P.T."/>
            <person name="Jun S."/>
            <person name="Lee S.J."/>
            <person name="Kim Y."/>
            <person name="Won Y.J."/>
        </authorList>
    </citation>
    <scope>NUCLEOTIDE SEQUENCE [LARGE SCALE GENOMIC DNA]</scope>
    <source>
        <strain evidence="2">Wonlab-2016</strain>
    </source>
</reference>
<dbReference type="InterPro" id="IPR001299">
    <property type="entry name" value="Ependymin"/>
</dbReference>
<name>A0ABD0K525_9CAEN</name>
<evidence type="ECO:0000313" key="2">
    <source>
        <dbReference type="EMBL" id="KAK7482189.1"/>
    </source>
</evidence>
<dbReference type="EMBL" id="JACVVK020000249">
    <property type="protein sequence ID" value="KAK7482189.1"/>
    <property type="molecule type" value="Genomic_DNA"/>
</dbReference>
<feature type="signal peptide" evidence="1">
    <location>
        <begin position="1"/>
        <end position="15"/>
    </location>
</feature>
<evidence type="ECO:0000313" key="3">
    <source>
        <dbReference type="Proteomes" id="UP001519460"/>
    </source>
</evidence>
<keyword evidence="1" id="KW-0732">Signal</keyword>
<dbReference type="Proteomes" id="UP001519460">
    <property type="component" value="Unassembled WGS sequence"/>
</dbReference>
<dbReference type="PANTHER" id="PTHR10697:SF1">
    <property type="entry name" value="MAMMALIAN EPENDYMIN-RELATED PROTEIN 1"/>
    <property type="match status" value="1"/>
</dbReference>
<comment type="caution">
    <text evidence="2">The sequence shown here is derived from an EMBL/GenBank/DDBJ whole genome shotgun (WGS) entry which is preliminary data.</text>
</comment>
<sequence length="189" mass="21399">MSVPILLFAATLAAAQDSKPCETPSQWEGSYVRTDYEKTFSQAARIGYDETEKRVRETEEIDIDNERDYYDVLYLHNMNKEYRLNLRTRKCNTTTLSRPWLPFGLPSGAVYDVVYDVIGPVDTNVVSVRFSGTLTEGDFVGTVSFPDCIPIDFGFYSNHTGFVHTRFFDITTGILDPTVFHPPPECATP</sequence>
<evidence type="ECO:0000256" key="1">
    <source>
        <dbReference type="SAM" id="SignalP"/>
    </source>
</evidence>